<sequence length="516" mass="59420">MSFKEVLDSYRKVTVGKSENLKEATIKVSAATSVLAFLYEKARIAVEFKEEHLLRKLAIERILNRRIKLGTNRTSISTYLLKELIRARYLPNDIVPESKAQEIDVVLEKYFFLMDNYPTAFRIAKWDVLEWLISCVSCEIENLLSPPTARDSLARLMANLLASEVSLSEDELFVSCQKSLNKADKPILRQILFIKKFPFWEGACTKEQLTEVADNLETAIKEIEERLLNMEKGRIYKLAKSQIAPFVILRDILDKDLSFPTTYQDEKLLEQKVRNMCSLKYAQTADRLKRVVFRSVIYIFLTKMVIGILVELPLDRLTLGHINLRAVFINLIFPPILMYLVGSRIKVPGQKNTGAIVKRMRNIVIDGKLALNENEKRIGLPSKFGILQAVFRVVYFLTFILSFGLITYGLTKVGFTFVSIAVFLFFLSVVSFFAYLVRQSTKDIVLIHDDDSFLGSVFDLFFLPVLRVGQRLSEEVARLNLFVFFFDFIIEAPLKTLIEITEDWFAFVREKKDEVA</sequence>
<accession>A0A2H0XET6</accession>
<evidence type="ECO:0000313" key="4">
    <source>
        <dbReference type="Proteomes" id="UP000230340"/>
    </source>
</evidence>
<evidence type="ECO:0000256" key="1">
    <source>
        <dbReference type="SAM" id="Coils"/>
    </source>
</evidence>
<feature type="transmembrane region" description="Helical" evidence="2">
    <location>
        <begin position="291"/>
        <end position="310"/>
    </location>
</feature>
<reference evidence="4" key="1">
    <citation type="submission" date="2017-09" db="EMBL/GenBank/DDBJ databases">
        <title>Depth-based differentiation of microbial function through sediment-hosted aquifers and enrichment of novel symbionts in the deep terrestrial subsurface.</title>
        <authorList>
            <person name="Probst A.J."/>
            <person name="Ladd B."/>
            <person name="Jarett J.K."/>
            <person name="Geller-Mcgrath D.E."/>
            <person name="Sieber C.M.K."/>
            <person name="Emerson J.B."/>
            <person name="Anantharaman K."/>
            <person name="Thomas B.C."/>
            <person name="Malmstrom R."/>
            <person name="Stieglmeier M."/>
            <person name="Klingl A."/>
            <person name="Woyke T."/>
            <person name="Ryan C.M."/>
            <person name="Banfield J.F."/>
        </authorList>
    </citation>
    <scope>NUCLEOTIDE SEQUENCE [LARGE SCALE GENOMIC DNA]</scope>
</reference>
<dbReference type="Proteomes" id="UP000230340">
    <property type="component" value="Unassembled WGS sequence"/>
</dbReference>
<keyword evidence="2" id="KW-1133">Transmembrane helix</keyword>
<keyword evidence="2" id="KW-0472">Membrane</keyword>
<evidence type="ECO:0000256" key="2">
    <source>
        <dbReference type="SAM" id="Phobius"/>
    </source>
</evidence>
<evidence type="ECO:0000313" key="3">
    <source>
        <dbReference type="EMBL" id="PIS23433.1"/>
    </source>
</evidence>
<organism evidence="3 4">
    <name type="scientific">candidate division WWE3 bacterium CG08_land_8_20_14_0_20_40_13</name>
    <dbReference type="NCBI Taxonomy" id="1975084"/>
    <lineage>
        <taxon>Bacteria</taxon>
        <taxon>Katanobacteria</taxon>
    </lineage>
</organism>
<feature type="transmembrane region" description="Helical" evidence="2">
    <location>
        <begin position="322"/>
        <end position="341"/>
    </location>
</feature>
<feature type="coiled-coil region" evidence="1">
    <location>
        <begin position="206"/>
        <end position="233"/>
    </location>
</feature>
<dbReference type="EMBL" id="PEYT01000002">
    <property type="protein sequence ID" value="PIS23433.1"/>
    <property type="molecule type" value="Genomic_DNA"/>
</dbReference>
<keyword evidence="2" id="KW-0812">Transmembrane</keyword>
<protein>
    <submittedName>
        <fullName evidence="3">Uncharacterized protein</fullName>
    </submittedName>
</protein>
<feature type="transmembrane region" description="Helical" evidence="2">
    <location>
        <begin position="414"/>
        <end position="437"/>
    </location>
</feature>
<keyword evidence="1" id="KW-0175">Coiled coil</keyword>
<feature type="transmembrane region" description="Helical" evidence="2">
    <location>
        <begin position="386"/>
        <end position="408"/>
    </location>
</feature>
<comment type="caution">
    <text evidence="3">The sequence shown here is derived from an EMBL/GenBank/DDBJ whole genome shotgun (WGS) entry which is preliminary data.</text>
</comment>
<name>A0A2H0XET6_UNCKA</name>
<proteinExistence type="predicted"/>
<gene>
    <name evidence="3" type="ORF">COT49_00220</name>
</gene>
<dbReference type="AlphaFoldDB" id="A0A2H0XET6"/>